<dbReference type="RefSeq" id="WP_166193137.1">
    <property type="nucleotide sequence ID" value="NZ_CP049811.1"/>
</dbReference>
<proteinExistence type="predicted"/>
<protein>
    <submittedName>
        <fullName evidence="3">Uncharacterized protein</fullName>
    </submittedName>
</protein>
<feature type="chain" id="PRO_5026075495" evidence="2">
    <location>
        <begin position="22"/>
        <end position="239"/>
    </location>
</feature>
<keyword evidence="4" id="KW-1185">Reference proteome</keyword>
<name>A0A6G7VP05_9RHOB</name>
<keyword evidence="2" id="KW-0732">Signal</keyword>
<dbReference type="KEGG" id="mon:G8E03_13915"/>
<evidence type="ECO:0000256" key="1">
    <source>
        <dbReference type="SAM" id="MobiDB-lite"/>
    </source>
</evidence>
<sequence length="239" mass="26171">MRRLYPALVMLALAQPMAAQDGPLIIDVPNANDGQRPPLFSSEATEQLGEVPATGGPRVLNLTNPNLTPMQREMAADPMLAPVIIAPAETDGSPRTMPPLTQMRRDGATRIEMLDRCAAFESSLVTILAANEINPQLAHAHRQRFSQFTTAVIEERLAAGLSQEAAERESGDSILEVARQYMTEWENAQTRTGSYFATPLRRLDTLACARLMQGDAPLERPSLSEQLGQDDPEMFGTDE</sequence>
<evidence type="ECO:0000313" key="3">
    <source>
        <dbReference type="EMBL" id="QIK41751.1"/>
    </source>
</evidence>
<organism evidence="3 4">
    <name type="scientific">Pontivivens nitratireducens</name>
    <dbReference type="NCBI Taxonomy" id="2758038"/>
    <lineage>
        <taxon>Bacteria</taxon>
        <taxon>Pseudomonadati</taxon>
        <taxon>Pseudomonadota</taxon>
        <taxon>Alphaproteobacteria</taxon>
        <taxon>Rhodobacterales</taxon>
        <taxon>Paracoccaceae</taxon>
        <taxon>Pontivivens</taxon>
    </lineage>
</organism>
<evidence type="ECO:0000313" key="4">
    <source>
        <dbReference type="Proteomes" id="UP000500791"/>
    </source>
</evidence>
<feature type="region of interest" description="Disordered" evidence="1">
    <location>
        <begin position="217"/>
        <end position="239"/>
    </location>
</feature>
<reference evidence="3 4" key="1">
    <citation type="submission" date="2020-03" db="EMBL/GenBank/DDBJ databases">
        <title>Complete genome sequence of Monaibacterium sp. ALG8 with diverse plasmids.</title>
        <authorList>
            <person name="Sun C."/>
        </authorList>
    </citation>
    <scope>NUCLEOTIDE SEQUENCE [LARGE SCALE GENOMIC DNA]</scope>
    <source>
        <strain evidence="3 4">ALG8</strain>
    </source>
</reference>
<accession>A0A6G7VP05</accession>
<evidence type="ECO:0000256" key="2">
    <source>
        <dbReference type="SAM" id="SignalP"/>
    </source>
</evidence>
<dbReference type="EMBL" id="CP049811">
    <property type="protein sequence ID" value="QIK41751.1"/>
    <property type="molecule type" value="Genomic_DNA"/>
</dbReference>
<dbReference type="AlphaFoldDB" id="A0A6G7VP05"/>
<dbReference type="Proteomes" id="UP000500791">
    <property type="component" value="Chromosome"/>
</dbReference>
<feature type="signal peptide" evidence="2">
    <location>
        <begin position="1"/>
        <end position="21"/>
    </location>
</feature>
<feature type="compositionally biased region" description="Acidic residues" evidence="1">
    <location>
        <begin position="228"/>
        <end position="239"/>
    </location>
</feature>
<gene>
    <name evidence="3" type="ORF">G8E03_13915</name>
</gene>